<feature type="chain" id="PRO_5015641103" evidence="1">
    <location>
        <begin position="18"/>
        <end position="288"/>
    </location>
</feature>
<accession>A0A2T3NNR9</accession>
<feature type="signal peptide" evidence="1">
    <location>
        <begin position="1"/>
        <end position="17"/>
    </location>
</feature>
<evidence type="ECO:0000313" key="3">
    <source>
        <dbReference type="Proteomes" id="UP000241771"/>
    </source>
</evidence>
<evidence type="ECO:0000313" key="2">
    <source>
        <dbReference type="EMBL" id="PSW17632.1"/>
    </source>
</evidence>
<dbReference type="EMBL" id="PYMA01000014">
    <property type="protein sequence ID" value="PSW17632.1"/>
    <property type="molecule type" value="Genomic_DNA"/>
</dbReference>
<dbReference type="OrthoDB" id="6104586at2"/>
<comment type="caution">
    <text evidence="2">The sequence shown here is derived from an EMBL/GenBank/DDBJ whole genome shotgun (WGS) entry which is preliminary data.</text>
</comment>
<dbReference type="RefSeq" id="WP_051902658.1">
    <property type="nucleotide sequence ID" value="NZ_JGVO01001577.1"/>
</dbReference>
<organism evidence="2 3">
    <name type="scientific">Photobacterium sanctipauli</name>
    <dbReference type="NCBI Taxonomy" id="1342794"/>
    <lineage>
        <taxon>Bacteria</taxon>
        <taxon>Pseudomonadati</taxon>
        <taxon>Pseudomonadota</taxon>
        <taxon>Gammaproteobacteria</taxon>
        <taxon>Vibrionales</taxon>
        <taxon>Vibrionaceae</taxon>
        <taxon>Photobacterium</taxon>
    </lineage>
</organism>
<protein>
    <submittedName>
        <fullName evidence="2">ABC transporter substrate-binding protein</fullName>
    </submittedName>
</protein>
<dbReference type="SUPFAM" id="SSF53807">
    <property type="entry name" value="Helical backbone' metal receptor"/>
    <property type="match status" value="1"/>
</dbReference>
<proteinExistence type="predicted"/>
<dbReference type="Proteomes" id="UP000241771">
    <property type="component" value="Unassembled WGS sequence"/>
</dbReference>
<name>A0A2T3NNR9_9GAMM</name>
<evidence type="ECO:0000256" key="1">
    <source>
        <dbReference type="SAM" id="SignalP"/>
    </source>
</evidence>
<dbReference type="AlphaFoldDB" id="A0A2T3NNR9"/>
<sequence length="288" mass="32252">MRQLLILLLFIPSLVSANERKADILTTLPATFMLAQQLTLDTGLVVKNLAPTRYGIERLPGWFSNQGADEVEACTTEATAVVTLGSVWPADPLFLHAREHNIKIINIDAGQALLPNGQSVATLQLKQGISPYVWLSNANLLLMAEIVTTDLKRLWPQHEKQIHNNYGALRNQMMALATNQQASLINAGVDAVILLDEALEDFAVANDLFVLDRQFKPNLDWNENDQQAIKEVVKEEPDVWFLTTRTANRQLLALLPKGANVLRIEPINRWGRGISPETPLERWQIQLD</sequence>
<keyword evidence="1" id="KW-0732">Signal</keyword>
<reference evidence="2 3" key="1">
    <citation type="submission" date="2018-01" db="EMBL/GenBank/DDBJ databases">
        <title>Whole genome sequencing of Histamine producing bacteria.</title>
        <authorList>
            <person name="Butler K."/>
        </authorList>
    </citation>
    <scope>NUCLEOTIDE SEQUENCE [LARGE SCALE GENOMIC DNA]</scope>
    <source>
        <strain evidence="2 3">DSM 100436</strain>
    </source>
</reference>
<gene>
    <name evidence="2" type="ORF">C9I98_19130</name>
</gene>
<dbReference type="Gene3D" id="3.40.50.1980">
    <property type="entry name" value="Nitrogenase molybdenum iron protein domain"/>
    <property type="match status" value="1"/>
</dbReference>
<keyword evidence="3" id="KW-1185">Reference proteome</keyword>